<reference evidence="1 2" key="1">
    <citation type="submission" date="2009-01" db="EMBL/GenBank/DDBJ databases">
        <authorList>
            <person name="Qin X."/>
            <person name="Bachman B."/>
            <person name="Battles P."/>
            <person name="Bell A."/>
            <person name="Bess C."/>
            <person name="Bickham C."/>
            <person name="Chaboub L."/>
            <person name="Chen D."/>
            <person name="Coyle M."/>
            <person name="Deiros D.R."/>
            <person name="Dinh H."/>
            <person name="Forbes L."/>
            <person name="Fowler G."/>
            <person name="Francisco L."/>
            <person name="Fu Q."/>
            <person name="Gubbala S."/>
            <person name="Hale W."/>
            <person name="Han Y."/>
            <person name="Hemphill L."/>
            <person name="Highlander S.K."/>
            <person name="Hirani K."/>
            <person name="Hogues M."/>
            <person name="Jackson L."/>
            <person name="Jakkamsetti A."/>
            <person name="Javaid M."/>
            <person name="Jiang H."/>
            <person name="Korchina V."/>
            <person name="Kovar C."/>
            <person name="Lara F."/>
            <person name="Lee S."/>
            <person name="Mata R."/>
            <person name="Mathew T."/>
            <person name="Moen C."/>
            <person name="Morales K."/>
            <person name="Munidasa M."/>
            <person name="Nazareth L."/>
            <person name="Ngo R."/>
            <person name="Nguyen L."/>
            <person name="Okwuonu G."/>
            <person name="Ongeri F."/>
            <person name="Patil S."/>
            <person name="Petrosino J."/>
            <person name="Pham C."/>
            <person name="Pham P."/>
            <person name="Pu L.-L."/>
            <person name="Puazo M."/>
            <person name="Raj R."/>
            <person name="Reid J."/>
            <person name="Rouhana J."/>
            <person name="Saada N."/>
            <person name="Shang Y."/>
            <person name="Simmons D."/>
            <person name="Thornton R."/>
            <person name="Warren J."/>
            <person name="Weissenberger G."/>
            <person name="Zhang J."/>
            <person name="Zhang L."/>
            <person name="Zhou C."/>
            <person name="Zhu D."/>
            <person name="Muzny D."/>
            <person name="Worley K."/>
            <person name="Gibbs R."/>
        </authorList>
    </citation>
    <scope>NUCLEOTIDE SEQUENCE [LARGE SCALE GENOMIC DNA]</scope>
    <source>
        <strain evidence="2">ATCC 8290 / DSM 20176 / CCUG 30140 / JCM 1155 / KCTC 3500 / NBRC 15886 / NCIMB 8040 / NRRL B-1843 / 9</strain>
    </source>
</reference>
<evidence type="ECO:0000313" key="1">
    <source>
        <dbReference type="EMBL" id="EEI25169.1"/>
    </source>
</evidence>
<dbReference type="EMBL" id="ACGP01000098">
    <property type="protein sequence ID" value="EEI25169.1"/>
    <property type="molecule type" value="Genomic_DNA"/>
</dbReference>
<dbReference type="HOGENOM" id="CLU_3271863_0_0_9"/>
<dbReference type="Proteomes" id="UP000003752">
    <property type="component" value="Unassembled WGS sequence"/>
</dbReference>
<keyword evidence="2" id="KW-1185">Reference proteome</keyword>
<name>C0XHN7_LENH9</name>
<accession>C0XHN7</accession>
<dbReference type="AlphaFoldDB" id="C0XHN7"/>
<evidence type="ECO:0000313" key="2">
    <source>
        <dbReference type="Proteomes" id="UP000003752"/>
    </source>
</evidence>
<organism evidence="1 2">
    <name type="scientific">Lentilactobacillus hilgardii (strain ATCC 8290 / DSM 20176 / CCUG 30140 / JCM 1155 / KCTC 3500 / NBRC 15886 / NCIMB 8040 / NRRL B-1843 / 9)</name>
    <dbReference type="NCBI Taxonomy" id="1423757"/>
    <lineage>
        <taxon>Bacteria</taxon>
        <taxon>Bacillati</taxon>
        <taxon>Bacillota</taxon>
        <taxon>Bacilli</taxon>
        <taxon>Lactobacillales</taxon>
        <taxon>Lactobacillaceae</taxon>
        <taxon>Lentilactobacillus</taxon>
    </lineage>
</organism>
<proteinExistence type="predicted"/>
<gene>
    <name evidence="1" type="ORF">HMPREF0519_0748</name>
</gene>
<comment type="caution">
    <text evidence="1">The sequence shown here is derived from an EMBL/GenBank/DDBJ whole genome shotgun (WGS) entry which is preliminary data.</text>
</comment>
<sequence>MGVILFDDLKKSKKAQTRSFHLYFSMTNNQNSLTTFFKNRY</sequence>
<protein>
    <submittedName>
        <fullName evidence="1">Uncharacterized protein</fullName>
    </submittedName>
</protein>